<proteinExistence type="predicted"/>
<name>A0AAV2GRR8_9ROSI</name>
<gene>
    <name evidence="1" type="ORF">LTRI10_LOCUS51629</name>
</gene>
<accession>A0AAV2GRR8</accession>
<sequence>MDNKLNAWKARTLSLVGRVTLATAVLNAIPNYAIIHLLDWDTICKPKDQGGLGLRSARCLNLAYLVKLA</sequence>
<dbReference type="PANTHER" id="PTHR33116:SF78">
    <property type="entry name" value="OS12G0587133 PROTEIN"/>
    <property type="match status" value="1"/>
</dbReference>
<reference evidence="1 2" key="1">
    <citation type="submission" date="2024-04" db="EMBL/GenBank/DDBJ databases">
        <authorList>
            <person name="Fracassetti M."/>
        </authorList>
    </citation>
    <scope>NUCLEOTIDE SEQUENCE [LARGE SCALE GENOMIC DNA]</scope>
</reference>
<dbReference type="Proteomes" id="UP001497516">
    <property type="component" value="Chromosome 9"/>
</dbReference>
<dbReference type="AlphaFoldDB" id="A0AAV2GRR8"/>
<evidence type="ECO:0000313" key="2">
    <source>
        <dbReference type="Proteomes" id="UP001497516"/>
    </source>
</evidence>
<dbReference type="PANTHER" id="PTHR33116">
    <property type="entry name" value="REVERSE TRANSCRIPTASE ZINC-BINDING DOMAIN-CONTAINING PROTEIN-RELATED-RELATED"/>
    <property type="match status" value="1"/>
</dbReference>
<evidence type="ECO:0000313" key="1">
    <source>
        <dbReference type="EMBL" id="CAL1412328.1"/>
    </source>
</evidence>
<keyword evidence="2" id="KW-1185">Reference proteome</keyword>
<organism evidence="1 2">
    <name type="scientific">Linum trigynum</name>
    <dbReference type="NCBI Taxonomy" id="586398"/>
    <lineage>
        <taxon>Eukaryota</taxon>
        <taxon>Viridiplantae</taxon>
        <taxon>Streptophyta</taxon>
        <taxon>Embryophyta</taxon>
        <taxon>Tracheophyta</taxon>
        <taxon>Spermatophyta</taxon>
        <taxon>Magnoliopsida</taxon>
        <taxon>eudicotyledons</taxon>
        <taxon>Gunneridae</taxon>
        <taxon>Pentapetalae</taxon>
        <taxon>rosids</taxon>
        <taxon>fabids</taxon>
        <taxon>Malpighiales</taxon>
        <taxon>Linaceae</taxon>
        <taxon>Linum</taxon>
    </lineage>
</organism>
<dbReference type="EMBL" id="OZ034822">
    <property type="protein sequence ID" value="CAL1412328.1"/>
    <property type="molecule type" value="Genomic_DNA"/>
</dbReference>
<protein>
    <submittedName>
        <fullName evidence="1">Uncharacterized protein</fullName>
    </submittedName>
</protein>